<dbReference type="Pfam" id="PF09995">
    <property type="entry name" value="MPAB_Lcp_cat"/>
    <property type="match status" value="1"/>
</dbReference>
<comment type="caution">
    <text evidence="2">The sequence shown here is derived from an EMBL/GenBank/DDBJ whole genome shotgun (WGS) entry which is preliminary data.</text>
</comment>
<dbReference type="RefSeq" id="WP_341672303.1">
    <property type="nucleotide sequence ID" value="NZ_JBBYHV010000001.1"/>
</dbReference>
<protein>
    <submittedName>
        <fullName evidence="2">Oxygenase MpaB family protein</fullName>
        <ecNumber evidence="2">1.-.-.-</ecNumber>
    </submittedName>
</protein>
<sequence length="282" mass="31353">MARPDPIEIARSKLVDGVRAVFNDTASGEAPIPPSDEAWFAKDSPIRMVHADVVSMMVGGVSALLLQMLHPHALRGVLDFSDFRHDMHGRLRRTARFIAVTTYGHRDDADAAIDRVNRIHAQVKGTLPDGSPYSATDPRVLAWVHVTEALMFLEAWLVHVRPAMPMAEQDEYFRQFALIARRLGADPVPETKAEAQAVFRELRGDLKSTREAREVAQLILKGRTHGAAGAVQPFLATAAVELIPSFARTMLELERPRWSALPSRLVTNGMGKTLRWAFKQKP</sequence>
<proteinExistence type="predicted"/>
<gene>
    <name evidence="2" type="ORF">AAEO60_03745</name>
</gene>
<dbReference type="EC" id="1.-.-.-" evidence="2"/>
<dbReference type="PANTHER" id="PTHR36151:SF3">
    <property type="entry name" value="ER-BOUND OXYGENASE MPAB_MPAB'_RUBBER OXYGENASE CATALYTIC DOMAIN-CONTAINING PROTEIN"/>
    <property type="match status" value="1"/>
</dbReference>
<name>A0ABU9ICA1_9SPHN</name>
<evidence type="ECO:0000259" key="1">
    <source>
        <dbReference type="Pfam" id="PF09995"/>
    </source>
</evidence>
<evidence type="ECO:0000313" key="2">
    <source>
        <dbReference type="EMBL" id="MEL1249777.1"/>
    </source>
</evidence>
<keyword evidence="2" id="KW-0560">Oxidoreductase</keyword>
<keyword evidence="3" id="KW-1185">Reference proteome</keyword>
<dbReference type="EMBL" id="JBBYHV010000001">
    <property type="protein sequence ID" value="MEL1249777.1"/>
    <property type="molecule type" value="Genomic_DNA"/>
</dbReference>
<feature type="domain" description="ER-bound oxygenase mpaB/mpaB'/Rubber oxygenase catalytic" evidence="1">
    <location>
        <begin position="49"/>
        <end position="276"/>
    </location>
</feature>
<dbReference type="GO" id="GO:0016491">
    <property type="term" value="F:oxidoreductase activity"/>
    <property type="evidence" value="ECO:0007669"/>
    <property type="project" value="UniProtKB-KW"/>
</dbReference>
<organism evidence="2 3">
    <name type="scientific">Aurantiacibacter gilvus</name>
    <dbReference type="NCBI Taxonomy" id="3139141"/>
    <lineage>
        <taxon>Bacteria</taxon>
        <taxon>Pseudomonadati</taxon>
        <taxon>Pseudomonadota</taxon>
        <taxon>Alphaproteobacteria</taxon>
        <taxon>Sphingomonadales</taxon>
        <taxon>Erythrobacteraceae</taxon>
        <taxon>Aurantiacibacter</taxon>
    </lineage>
</organism>
<dbReference type="PANTHER" id="PTHR36151">
    <property type="entry name" value="BLR2777 PROTEIN"/>
    <property type="match status" value="1"/>
</dbReference>
<evidence type="ECO:0000313" key="3">
    <source>
        <dbReference type="Proteomes" id="UP001497045"/>
    </source>
</evidence>
<accession>A0ABU9ICA1</accession>
<reference evidence="2 3" key="1">
    <citation type="submission" date="2024-04" db="EMBL/GenBank/DDBJ databases">
        <title>Aurantiacibacter sp. DGU6 16S ribosomal RNA gene Genome sequencing and assembly.</title>
        <authorList>
            <person name="Park S."/>
        </authorList>
    </citation>
    <scope>NUCLEOTIDE SEQUENCE [LARGE SCALE GENOMIC DNA]</scope>
    <source>
        <strain evidence="2 3">DGU6</strain>
    </source>
</reference>
<dbReference type="Proteomes" id="UP001497045">
    <property type="component" value="Unassembled WGS sequence"/>
</dbReference>
<dbReference type="InterPro" id="IPR018713">
    <property type="entry name" value="MPAB/Lcp_cat_dom"/>
</dbReference>